<keyword evidence="8" id="KW-0746">Sphingolipid metabolism</keyword>
<dbReference type="Gene3D" id="2.130.10.30">
    <property type="entry name" value="Regulator of chromosome condensation 1/beta-lactamase-inhibitor protein II"/>
    <property type="match status" value="2"/>
</dbReference>
<keyword evidence="11" id="KW-1133">Transmembrane helix</keyword>
<dbReference type="Pfam" id="PF00155">
    <property type="entry name" value="Aminotran_1_2"/>
    <property type="match status" value="1"/>
</dbReference>
<keyword evidence="11" id="KW-0812">Transmembrane</keyword>
<feature type="domain" description="EGF-like" evidence="12">
    <location>
        <begin position="1647"/>
        <end position="1684"/>
    </location>
</feature>
<accession>A0A3R6VEN7</accession>
<dbReference type="InterPro" id="IPR000742">
    <property type="entry name" value="EGF"/>
</dbReference>
<comment type="similarity">
    <text evidence="4">Belongs to the class-II pyridoxal-phosphate-dependent aminotransferase family.</text>
</comment>
<dbReference type="InterPro" id="IPR009091">
    <property type="entry name" value="RCC1/BLIP-II"/>
</dbReference>
<keyword evidence="6" id="KW-0808">Transferase</keyword>
<comment type="caution">
    <text evidence="13">The sequence shown here is derived from an EMBL/GenBank/DDBJ whole genome shotgun (WGS) entry which is preliminary data.</text>
</comment>
<dbReference type="GO" id="GO:0004758">
    <property type="term" value="F:serine C-palmitoyltransferase activity"/>
    <property type="evidence" value="ECO:0007669"/>
    <property type="project" value="TreeGrafter"/>
</dbReference>
<feature type="domain" description="EGF-like" evidence="12">
    <location>
        <begin position="1476"/>
        <end position="1515"/>
    </location>
</feature>
<evidence type="ECO:0000256" key="9">
    <source>
        <dbReference type="ARBA" id="ARBA00023098"/>
    </source>
</evidence>
<evidence type="ECO:0000256" key="4">
    <source>
        <dbReference type="ARBA" id="ARBA00008392"/>
    </source>
</evidence>
<keyword evidence="11" id="KW-0472">Membrane</keyword>
<keyword evidence="9" id="KW-0443">Lipid metabolism</keyword>
<evidence type="ECO:0000256" key="11">
    <source>
        <dbReference type="SAM" id="Phobius"/>
    </source>
</evidence>
<evidence type="ECO:0000256" key="3">
    <source>
        <dbReference type="ARBA" id="ARBA00004991"/>
    </source>
</evidence>
<gene>
    <name evidence="13" type="ORF">DYB32_002590</name>
</gene>
<dbReference type="GO" id="GO:0016020">
    <property type="term" value="C:membrane"/>
    <property type="evidence" value="ECO:0007669"/>
    <property type="project" value="GOC"/>
</dbReference>
<dbReference type="InterPro" id="IPR015424">
    <property type="entry name" value="PyrdxlP-dep_Trfase"/>
</dbReference>
<feature type="non-terminal residue" evidence="13">
    <location>
        <position position="1"/>
    </location>
</feature>
<name>A0A3R6VEN7_9STRA</name>
<dbReference type="VEuPathDB" id="FungiDB:H310_03982"/>
<dbReference type="InterPro" id="IPR015422">
    <property type="entry name" value="PyrdxlP-dep_Trfase_small"/>
</dbReference>
<dbReference type="EC" id="2.3.1.50" evidence="5"/>
<keyword evidence="14" id="KW-1185">Reference proteome</keyword>
<feature type="transmembrane region" description="Helical" evidence="11">
    <location>
        <begin position="36"/>
        <end position="52"/>
    </location>
</feature>
<evidence type="ECO:0000256" key="5">
    <source>
        <dbReference type="ARBA" id="ARBA00013220"/>
    </source>
</evidence>
<comment type="cofactor">
    <cofactor evidence="1">
        <name>pyridoxal 5'-phosphate</name>
        <dbReference type="ChEBI" id="CHEBI:597326"/>
    </cofactor>
</comment>
<dbReference type="Gene3D" id="3.40.640.10">
    <property type="entry name" value="Type I PLP-dependent aspartate aminotransferase-like (Major domain)"/>
    <property type="match status" value="1"/>
</dbReference>
<proteinExistence type="inferred from homology"/>
<dbReference type="GO" id="GO:0046512">
    <property type="term" value="P:sphingosine biosynthetic process"/>
    <property type="evidence" value="ECO:0007669"/>
    <property type="project" value="TreeGrafter"/>
</dbReference>
<dbReference type="Gene3D" id="2.10.25.10">
    <property type="entry name" value="Laminin"/>
    <property type="match status" value="2"/>
</dbReference>
<evidence type="ECO:0000313" key="13">
    <source>
        <dbReference type="EMBL" id="RHY32603.1"/>
    </source>
</evidence>
<dbReference type="PANTHER" id="PTHR13693:SF2">
    <property type="entry name" value="SERINE PALMITOYLTRANSFERASE 1"/>
    <property type="match status" value="1"/>
</dbReference>
<keyword evidence="10" id="KW-0012">Acyltransferase</keyword>
<evidence type="ECO:0000259" key="12">
    <source>
        <dbReference type="SMART" id="SM00181"/>
    </source>
</evidence>
<dbReference type="SMART" id="SM00181">
    <property type="entry name" value="EGF"/>
    <property type="match status" value="3"/>
</dbReference>
<comment type="pathway">
    <text evidence="2">Lipid metabolism; sphingolipid metabolism.</text>
</comment>
<evidence type="ECO:0000256" key="10">
    <source>
        <dbReference type="ARBA" id="ARBA00023315"/>
    </source>
</evidence>
<dbReference type="SUPFAM" id="SSF53383">
    <property type="entry name" value="PLP-dependent transferases"/>
    <property type="match status" value="1"/>
</dbReference>
<evidence type="ECO:0000256" key="1">
    <source>
        <dbReference type="ARBA" id="ARBA00001933"/>
    </source>
</evidence>
<dbReference type="EMBL" id="QUSY01000125">
    <property type="protein sequence ID" value="RHY32603.1"/>
    <property type="molecule type" value="Genomic_DNA"/>
</dbReference>
<dbReference type="InterPro" id="IPR050087">
    <property type="entry name" value="AON_synthase_class-II"/>
</dbReference>
<dbReference type="SUPFAM" id="SSF57196">
    <property type="entry name" value="EGF/Laminin"/>
    <property type="match status" value="2"/>
</dbReference>
<reference evidence="13 14" key="1">
    <citation type="submission" date="2018-08" db="EMBL/GenBank/DDBJ databases">
        <title>Aphanomyces genome sequencing and annotation.</title>
        <authorList>
            <person name="Minardi D."/>
            <person name="Oidtmann B."/>
            <person name="Van Der Giezen M."/>
            <person name="Studholme D.J."/>
        </authorList>
    </citation>
    <scope>NUCLEOTIDE SEQUENCE [LARGE SCALE GENOMIC DNA]</scope>
    <source>
        <strain evidence="13 14">NJM0002</strain>
    </source>
</reference>
<dbReference type="Pfam" id="PF13540">
    <property type="entry name" value="RCC1_2"/>
    <property type="match status" value="3"/>
</dbReference>
<sequence length="2029" mass="215276">AYASKDVAELWRVVERIPWTYYNYIKTIYDRSPEHVIIETFLIVFILYISFVKKSSSRPKGETGEKLTESEIQTLCDEWEPEPLVPASFKPADDRPAYIGVVETTPSSHIKIQGIKDPLLNMATVDFLGMAARPEIKSVARSALTKYGCGSCGPRGFYGTIDTHEILEKDLASFIGTTDSITFSDLEATCSSVLPAYAKRGDLIVVDEGVTDSILIGVNLARCKTLFYKHNDMEDLERVLDSVRAADKKAGRASDAQRRYIVTEGLFRNSGALLPLPKVVELSRKHCFRLFLDETYSFGVLGATGKGITEHFNMSVDDVDILCGALSTTLAGVGGFSTGSQLVVDYQRINSAGYVFSASAPPYTSAVASESIRILKSEPGLLKSLRERAVQAHRLLSAIPGLHVLSDPISPVVHVRVATENGTTNKEWTAQVCRRVVEEAKTRGLAVVSPHLKPNSLMDTPLATVRFTLNANHTTKHVETACKLLVDAFQAAVNNLSSFKHDLRKAKVSKQSVRGACVASGAVHNYHGLAHSMTKASRSSSSVVAIAATLSTTASLLWLYTTTPVGTHNTNDDLDYPRHRDLSCPEVTAHITSDWYAGSRIALKLSHSVDDASLELHTTNWAKVSSGYMLHVEPMSLDSTAFLANTLGSASTYDLVVDKQKWNAPVGVTAVRVHLPSQSCSYAVTPPSRSSFDGRILAEANDTKSIANSSLAPLPCSWTQARPFSIGFNHLCAINPLNAMSCWGLNSFGQATVSPATSFVQVSAYDYHTCAINATGFPMCWGANYTARANAPGSVVTPPVEPFASISAGALHACGITITGALRCWGANDFNQSSPPAGQYLSVSTGFRHACAVSFPDQRLACWGNCDNGECDPPNATAKYTQVSAGDRYTCAVTVANNASCWGRDLPTMNYTVVPPGQYSFVGTARAGAFSCGLLLNGSAVCWGDRIAYMGLTPSVNFTRLALGTRQVCGVTAINPVSSTGGNLLCYGVLSSMAPAVGFRPKSTGYCIRNTSTLDDSLQTTADSDAFNATFSNATWSGGDVITFPPPPEDDLGAGLNLTSYQFRKVAAAGNKFSCGVASTGQAVCWGSTNLGGAASTITNAVDITASLVYDLMCALRVTGSVTCSSLAIDTTGNFISGAFAAPRDAFVMVSSKGMHTCSLKTTGRIKCWGFNDDRQLNVPDLTYLYVAAGGFHTCAITSRYETLCWGRDSVGQVSRVPVGIKHRFVSCGHQFCCAIRLNDMVDCWGSNDFGESRPPTNVPVLQIAAGWAHTCAVTVTWGLRCWGDNSLGQAVPPAGMFYHVSAGTTHSCATAVNGSVVCWGDVVRNQLTPTAAMALPNTALTTDEMVEATHRNNSRSRMTCSNLSWGIAYSSNLCANPKTFSGCVPPSTYAGAVARCRGNPPMRCDADGRVSVLMRIFVGVDLGGRVPTVAESRAGWLKAALCDFSDGWTWTSTTCLMTSGQSGFIIVSDSTQAQSCVLDTMSTAFPICISERGFGYACTCYDGFRLQPDGKTCSPAQLAPPSTGTCTRLNWNTVSANSTCAKIEGNCAGKARVPMALANASCTQQGARLPTLAEVMQGATIASTCGETRIWTSTRCMLVQDGLLWSEPAMTDGWITVTSSRKHPVCVPANASYTPACIADATPLPICLDKCFQDQQCLVVAGTNVTSCVCNPGLAIDSTGACQPSISALSTATCSDLSWGVDSKSGLCASQRLGAIAPDWIASYLQLLSKSVQNGLRLCLPPSSWTAAAAQCDAQSSRLPTLFEIRAGLWSAYSCSTFSGQRVWTSTPCRNSTTGAMGYIATGLSSSSWGVNKEICLSPASSFAMVQCAADSAVDPCTAGMHTCAHMCISQGGAFACACNDGFRLGENGSCSPAVSVRTPATCAGLQWPRRAGMSICTSGLVARVLYDGNGTEVVNPSLPYVREVWTCSGAVTYDAAVALCDNLRARLPTMSELFSNSVASAGCADNVDVWTQTTCRPSGGGDRNAVHRVKGAGATSLLHAFPRSCVATTAVSGTSPVLAHVRCVANV</sequence>
<dbReference type="Gene3D" id="3.90.1150.10">
    <property type="entry name" value="Aspartate Aminotransferase, domain 1"/>
    <property type="match status" value="1"/>
</dbReference>
<protein>
    <recommendedName>
        <fullName evidence="5">serine C-palmitoyltransferase</fullName>
        <ecNumber evidence="5">2.3.1.50</ecNumber>
    </recommendedName>
</protein>
<keyword evidence="7" id="KW-0663">Pyridoxal phosphate</keyword>
<evidence type="ECO:0000313" key="14">
    <source>
        <dbReference type="Proteomes" id="UP000285060"/>
    </source>
</evidence>
<dbReference type="Proteomes" id="UP000285060">
    <property type="component" value="Unassembled WGS sequence"/>
</dbReference>
<dbReference type="GO" id="GO:0046513">
    <property type="term" value="P:ceramide biosynthetic process"/>
    <property type="evidence" value="ECO:0007669"/>
    <property type="project" value="TreeGrafter"/>
</dbReference>
<dbReference type="VEuPathDB" id="FungiDB:H310_03983"/>
<dbReference type="GO" id="GO:0005783">
    <property type="term" value="C:endoplasmic reticulum"/>
    <property type="evidence" value="ECO:0007669"/>
    <property type="project" value="TreeGrafter"/>
</dbReference>
<evidence type="ECO:0000256" key="7">
    <source>
        <dbReference type="ARBA" id="ARBA00022898"/>
    </source>
</evidence>
<comment type="pathway">
    <text evidence="3">Sphingolipid metabolism.</text>
</comment>
<evidence type="ECO:0000256" key="6">
    <source>
        <dbReference type="ARBA" id="ARBA00022679"/>
    </source>
</evidence>
<dbReference type="InterPro" id="IPR015421">
    <property type="entry name" value="PyrdxlP-dep_Trfase_major"/>
</dbReference>
<dbReference type="InterPro" id="IPR004839">
    <property type="entry name" value="Aminotransferase_I/II_large"/>
</dbReference>
<dbReference type="PANTHER" id="PTHR13693">
    <property type="entry name" value="CLASS II AMINOTRANSFERASE/8-AMINO-7-OXONONANOATE SYNTHASE"/>
    <property type="match status" value="1"/>
</dbReference>
<dbReference type="SUPFAM" id="SSF50985">
    <property type="entry name" value="RCC1/BLIP-II"/>
    <property type="match status" value="2"/>
</dbReference>
<evidence type="ECO:0000256" key="2">
    <source>
        <dbReference type="ARBA" id="ARBA00004760"/>
    </source>
</evidence>
<evidence type="ECO:0000256" key="8">
    <source>
        <dbReference type="ARBA" id="ARBA00022919"/>
    </source>
</evidence>
<feature type="domain" description="EGF-like" evidence="12">
    <location>
        <begin position="1837"/>
        <end position="1873"/>
    </location>
</feature>
<dbReference type="GO" id="GO:0030170">
    <property type="term" value="F:pyridoxal phosphate binding"/>
    <property type="evidence" value="ECO:0007669"/>
    <property type="project" value="InterPro"/>
</dbReference>
<organism evidence="13 14">
    <name type="scientific">Aphanomyces invadans</name>
    <dbReference type="NCBI Taxonomy" id="157072"/>
    <lineage>
        <taxon>Eukaryota</taxon>
        <taxon>Sar</taxon>
        <taxon>Stramenopiles</taxon>
        <taxon>Oomycota</taxon>
        <taxon>Saprolegniomycetes</taxon>
        <taxon>Saprolegniales</taxon>
        <taxon>Verrucalvaceae</taxon>
        <taxon>Aphanomyces</taxon>
    </lineage>
</organism>